<evidence type="ECO:0000313" key="1">
    <source>
        <dbReference type="EMBL" id="VFK26147.1"/>
    </source>
</evidence>
<accession>A0A450Y4U7</accession>
<dbReference type="EMBL" id="CAADFM010000513">
    <property type="protein sequence ID" value="VFK26147.1"/>
    <property type="molecule type" value="Genomic_DNA"/>
</dbReference>
<dbReference type="AlphaFoldDB" id="A0A450Y4U7"/>
<dbReference type="EMBL" id="CAADFP010000631">
    <property type="protein sequence ID" value="VFK36537.1"/>
    <property type="molecule type" value="Genomic_DNA"/>
</dbReference>
<reference evidence="2" key="1">
    <citation type="submission" date="2019-02" db="EMBL/GenBank/DDBJ databases">
        <authorList>
            <person name="Gruber-Vodicka R. H."/>
            <person name="Seah K. B. B."/>
        </authorList>
    </citation>
    <scope>NUCLEOTIDE SEQUENCE</scope>
    <source>
        <strain evidence="1">BECK_S312</strain>
        <strain evidence="2">BECK_S426</strain>
    </source>
</reference>
<evidence type="ECO:0008006" key="3">
    <source>
        <dbReference type="Google" id="ProtNLM"/>
    </source>
</evidence>
<gene>
    <name evidence="1" type="ORF">BECKLPF1236A_GA0070988_105132</name>
    <name evidence="2" type="ORF">BECKLPF1236C_GA0070990_106312</name>
</gene>
<protein>
    <recommendedName>
        <fullName evidence="3">Transposase</fullName>
    </recommendedName>
</protein>
<proteinExistence type="predicted"/>
<evidence type="ECO:0000313" key="2">
    <source>
        <dbReference type="EMBL" id="VFK36537.1"/>
    </source>
</evidence>
<organism evidence="2">
    <name type="scientific">Candidatus Kentrum sp. LPFa</name>
    <dbReference type="NCBI Taxonomy" id="2126335"/>
    <lineage>
        <taxon>Bacteria</taxon>
        <taxon>Pseudomonadati</taxon>
        <taxon>Pseudomonadota</taxon>
        <taxon>Gammaproteobacteria</taxon>
        <taxon>Candidatus Kentrum</taxon>
    </lineage>
</organism>
<sequence length="92" mass="11014">MRDLTRTRDDFKAQEQKARQQLNAFVLRHGRHWPTDKTRWTRTHYNWLESLTFEHPWLQTDSSADAQFNRLTGVCQDSCPVIFKTSYQLFGP</sequence>
<name>A0A450Y4U7_9GAMM</name>